<organism evidence="5 6">
    <name type="scientific">Dendrobium nobile</name>
    <name type="common">Orchid</name>
    <dbReference type="NCBI Taxonomy" id="94219"/>
    <lineage>
        <taxon>Eukaryota</taxon>
        <taxon>Viridiplantae</taxon>
        <taxon>Streptophyta</taxon>
        <taxon>Embryophyta</taxon>
        <taxon>Tracheophyta</taxon>
        <taxon>Spermatophyta</taxon>
        <taxon>Magnoliopsida</taxon>
        <taxon>Liliopsida</taxon>
        <taxon>Asparagales</taxon>
        <taxon>Orchidaceae</taxon>
        <taxon>Epidendroideae</taxon>
        <taxon>Malaxideae</taxon>
        <taxon>Dendrobiinae</taxon>
        <taxon>Dendrobium</taxon>
    </lineage>
</organism>
<evidence type="ECO:0000256" key="2">
    <source>
        <dbReference type="ARBA" id="ARBA00023054"/>
    </source>
</evidence>
<dbReference type="SMR" id="A0A8T3A4B3"/>
<evidence type="ECO:0000256" key="1">
    <source>
        <dbReference type="ARBA" id="ARBA00005921"/>
    </source>
</evidence>
<feature type="compositionally biased region" description="Polar residues" evidence="4">
    <location>
        <begin position="989"/>
        <end position="1026"/>
    </location>
</feature>
<comment type="caution">
    <text evidence="5">The sequence shown here is derived from an EMBL/GenBank/DDBJ whole genome shotgun (WGS) entry which is preliminary data.</text>
</comment>
<evidence type="ECO:0000256" key="4">
    <source>
        <dbReference type="SAM" id="MobiDB-lite"/>
    </source>
</evidence>
<dbReference type="PANTHER" id="PTHR31580:SF4">
    <property type="entry name" value="FILAMENT-LIKE PLANT PROTEIN 6"/>
    <property type="match status" value="1"/>
</dbReference>
<feature type="coiled-coil region" evidence="3">
    <location>
        <begin position="171"/>
        <end position="240"/>
    </location>
</feature>
<protein>
    <recommendedName>
        <fullName evidence="7">Filament-like plant protein 4</fullName>
    </recommendedName>
</protein>
<evidence type="ECO:0000256" key="3">
    <source>
        <dbReference type="SAM" id="Coils"/>
    </source>
</evidence>
<feature type="compositionally biased region" description="Basic and acidic residues" evidence="4">
    <location>
        <begin position="1"/>
        <end position="10"/>
    </location>
</feature>
<gene>
    <name evidence="5" type="ORF">KFK09_028823</name>
</gene>
<name>A0A8T3A4B3_DENNO</name>
<feature type="region of interest" description="Disordered" evidence="4">
    <location>
        <begin position="940"/>
        <end position="970"/>
    </location>
</feature>
<feature type="coiled-coil region" evidence="3">
    <location>
        <begin position="809"/>
        <end position="896"/>
    </location>
</feature>
<feature type="region of interest" description="Disordered" evidence="4">
    <location>
        <begin position="1"/>
        <end position="24"/>
    </location>
</feature>
<feature type="compositionally biased region" description="Basic and acidic residues" evidence="4">
    <location>
        <begin position="959"/>
        <end position="970"/>
    </location>
</feature>
<comment type="similarity">
    <text evidence="1">Belongs to the FPP family.</text>
</comment>
<evidence type="ECO:0000313" key="5">
    <source>
        <dbReference type="EMBL" id="KAI0488982.1"/>
    </source>
</evidence>
<sequence>MLIQAMDRRSWPWKKKASDKTAVSTDTVVASFPNSNGHQKEKDDAKNEKFLQITMESYTHLTGLEDQVKALNEKLISAQSEMSAKDDLVKQHAKVAEEAVSGWEKAENEALVLKQQLESVTSLKIAAEERALHLDGALKECMKQIRNVKEESEQKLHDVVFTNTKQWEKVKAECDVKITAFEQELQNALAENSALSRSLQERSSLLMQVSEEKSQAEAQIEVLNNDILSCEREINSLKYEFHVITKELEIRNEEKNMSMRSTEVATKQHLEDVKKITKLEAECQRLRGLVRKKLPGPAALAQMKLEVENLGRENGENRLRRSPVNSSSPYHISPSEYALESVQQVHKDNEFLTARLLAMEEEMKMLKEALSKRNNELQASRNLCAKQANKLRSYETHMLVLNQQKATSKPPIDCHFENGSNSPGLTSISEDVFDENGSYSGSLSTALISEFSHLKKEKSIDKAHVGGNSNHLELMDDFLEMERLACLSTKNGGDSNMANGFKTRNAEPISLVYSKNEGDGKEQKCGDPELLMNLPTEHASNENQLPHLKLKSRITCIFESQAHDSTMKNIIEDIMYVIQDAQEELLKEENVSTANLTEQMYCHNDILKITADGPSLNQVVNSCSKVKHVVDKQLKDAISHIHEFFLSLVKDAAETQNSSDEFVGIGKKIDELSASVDRIMCTEVCLYDFIVALSHILCEAIDLGYKIRIVKENEGESNNSDCIDKETLLENNVTLHGPMKESPSGSSSVVPDSSFSAEFEGSIGVGFEIKTTTPSLSQVNFERLKLEKEKMEVDFANCKEMLSQTSFTLVETEKQLSELKSELASCQKSNSFAETQLKCMVESYKILESQKEELGAELDRLHAKAETLNNELQEEKHCHQEDIAKYEELKEQIERNMKWSTCSLPSSVDNSKTQQEIDIAAAAEKLAECQDTIFLLSKQLQSMRNPAEPVDSSPNRRPRLGDVMKDEKDAGTLNTQGLLYGLQLSDQGDQTLQTDGESPLNPYNSRMSQSDSEPSPFTKSPISTKHQSNKSHRSPSSSSAGEKLGRGFSRFFSRDKNEQ</sequence>
<accession>A0A8T3A4B3</accession>
<evidence type="ECO:0000313" key="6">
    <source>
        <dbReference type="Proteomes" id="UP000829196"/>
    </source>
</evidence>
<dbReference type="PANTHER" id="PTHR31580">
    <property type="entry name" value="FILAMENT-LIKE PLANT PROTEIN 4"/>
    <property type="match status" value="1"/>
</dbReference>
<evidence type="ECO:0008006" key="7">
    <source>
        <dbReference type="Google" id="ProtNLM"/>
    </source>
</evidence>
<feature type="coiled-coil region" evidence="3">
    <location>
        <begin position="342"/>
        <end position="380"/>
    </location>
</feature>
<keyword evidence="2 3" id="KW-0175">Coiled coil</keyword>
<keyword evidence="6" id="KW-1185">Reference proteome</keyword>
<dbReference type="AlphaFoldDB" id="A0A8T3A4B3"/>
<reference evidence="5" key="1">
    <citation type="journal article" date="2022" name="Front. Genet.">
        <title>Chromosome-Scale Assembly of the Dendrobium nobile Genome Provides Insights Into the Molecular Mechanism of the Biosynthesis of the Medicinal Active Ingredient of Dendrobium.</title>
        <authorList>
            <person name="Xu Q."/>
            <person name="Niu S.-C."/>
            <person name="Li K.-L."/>
            <person name="Zheng P.-J."/>
            <person name="Zhang X.-J."/>
            <person name="Jia Y."/>
            <person name="Liu Y."/>
            <person name="Niu Y.-X."/>
            <person name="Yu L.-H."/>
            <person name="Chen D.-F."/>
            <person name="Zhang G.-Q."/>
        </authorList>
    </citation>
    <scope>NUCLEOTIDE SEQUENCE</scope>
    <source>
        <tissue evidence="5">Leaf</tissue>
    </source>
</reference>
<feature type="region of interest" description="Disordered" evidence="4">
    <location>
        <begin position="989"/>
        <end position="1059"/>
    </location>
</feature>
<dbReference type="InterPro" id="IPR008587">
    <property type="entry name" value="FPP_plant"/>
</dbReference>
<proteinExistence type="inferred from homology"/>
<dbReference type="Proteomes" id="UP000829196">
    <property type="component" value="Unassembled WGS sequence"/>
</dbReference>
<dbReference type="EMBL" id="JAGYWB010000019">
    <property type="protein sequence ID" value="KAI0488982.1"/>
    <property type="molecule type" value="Genomic_DNA"/>
</dbReference>
<dbReference type="Pfam" id="PF05911">
    <property type="entry name" value="FPP"/>
    <property type="match status" value="1"/>
</dbReference>
<dbReference type="OrthoDB" id="1926355at2759"/>